<keyword evidence="7" id="KW-1185">Reference proteome</keyword>
<dbReference type="EC" id="2.3.2.6" evidence="4"/>
<dbReference type="PANTHER" id="PTHR30098:SF2">
    <property type="entry name" value="LEUCYL_PHENYLALANYL-TRNA--PROTEIN TRANSFERASE"/>
    <property type="match status" value="1"/>
</dbReference>
<sequence length="292" mass="31242">MLGGYHALPTRCPSIRPFSETIEYTRESSAASVPIDLNLLLQAYAHGIFPMADSRDDDESFWIEPQQRAILPLEGLHLSSSLAKVIRQDRFRVTTDCAFADVILKCAEATPDRKETWINSDIEKAFLELADRGMAHSVECWCDGELVGGLYGLSMGRAFFGESMFSRATDASKVALVWLVARLRAGGFTLLDCQFMTDHLRSLGAIEITQQHYLELLDVALGRAKASQISCVASPSPESADSSAAAAAAAGAALGDWGVLDDLLGASSPDSASSAGASSPGKLILHSLTQTS</sequence>
<evidence type="ECO:0000256" key="5">
    <source>
        <dbReference type="SAM" id="MobiDB-lite"/>
    </source>
</evidence>
<dbReference type="PANTHER" id="PTHR30098">
    <property type="entry name" value="LEUCYL/PHENYLALANYL-TRNA--PROTEIN TRANSFERASE"/>
    <property type="match status" value="1"/>
</dbReference>
<dbReference type="OrthoDB" id="9790282at2"/>
<comment type="catalytic activity">
    <reaction evidence="4">
        <text>N-terminal L-lysyl-[protein] + L-leucyl-tRNA(Leu) = N-terminal L-leucyl-L-lysyl-[protein] + tRNA(Leu) + H(+)</text>
        <dbReference type="Rhea" id="RHEA:12340"/>
        <dbReference type="Rhea" id="RHEA-COMP:9613"/>
        <dbReference type="Rhea" id="RHEA-COMP:9622"/>
        <dbReference type="Rhea" id="RHEA-COMP:12670"/>
        <dbReference type="Rhea" id="RHEA-COMP:12671"/>
        <dbReference type="ChEBI" id="CHEBI:15378"/>
        <dbReference type="ChEBI" id="CHEBI:65249"/>
        <dbReference type="ChEBI" id="CHEBI:78442"/>
        <dbReference type="ChEBI" id="CHEBI:78494"/>
        <dbReference type="ChEBI" id="CHEBI:133043"/>
        <dbReference type="EC" id="2.3.2.6"/>
    </reaction>
</comment>
<feature type="region of interest" description="Disordered" evidence="5">
    <location>
        <begin position="268"/>
        <end position="292"/>
    </location>
</feature>
<reference evidence="7" key="1">
    <citation type="submission" date="2018-08" db="EMBL/GenBank/DDBJ databases">
        <authorList>
            <person name="Kim S.-J."/>
            <person name="Jung G.-Y."/>
        </authorList>
    </citation>
    <scope>NUCLEOTIDE SEQUENCE [LARGE SCALE GENOMIC DNA]</scope>
    <source>
        <strain evidence="7">GY_G</strain>
    </source>
</reference>
<evidence type="ECO:0000313" key="6">
    <source>
        <dbReference type="EMBL" id="RDV07806.1"/>
    </source>
</evidence>
<dbReference type="NCBIfam" id="TIGR00667">
    <property type="entry name" value="aat"/>
    <property type="match status" value="1"/>
</dbReference>
<comment type="similarity">
    <text evidence="4">Belongs to the L/F-transferase family.</text>
</comment>
<organism evidence="6 7">
    <name type="scientific">Sphingorhabdus pulchriflava</name>
    <dbReference type="NCBI Taxonomy" id="2292257"/>
    <lineage>
        <taxon>Bacteria</taxon>
        <taxon>Pseudomonadati</taxon>
        <taxon>Pseudomonadota</taxon>
        <taxon>Alphaproteobacteria</taxon>
        <taxon>Sphingomonadales</taxon>
        <taxon>Sphingomonadaceae</taxon>
        <taxon>Sphingorhabdus</taxon>
    </lineage>
</organism>
<comment type="subcellular location">
    <subcellularLocation>
        <location evidence="4">Cytoplasm</location>
    </subcellularLocation>
</comment>
<dbReference type="Proteomes" id="UP000263833">
    <property type="component" value="Unassembled WGS sequence"/>
</dbReference>
<dbReference type="Pfam" id="PF03588">
    <property type="entry name" value="Leu_Phe_trans"/>
    <property type="match status" value="1"/>
</dbReference>
<dbReference type="EMBL" id="QRGP01000001">
    <property type="protein sequence ID" value="RDV07806.1"/>
    <property type="molecule type" value="Genomic_DNA"/>
</dbReference>
<protein>
    <recommendedName>
        <fullName evidence="4">Leucyl/phenylalanyl-tRNA--protein transferase</fullName>
        <ecNumber evidence="4">2.3.2.6</ecNumber>
    </recommendedName>
    <alternativeName>
        <fullName evidence="4">L/F-transferase</fullName>
    </alternativeName>
    <alternativeName>
        <fullName evidence="4">Leucyltransferase</fullName>
    </alternativeName>
    <alternativeName>
        <fullName evidence="4">Phenyalanyltransferase</fullName>
    </alternativeName>
</protein>
<dbReference type="GO" id="GO:0005737">
    <property type="term" value="C:cytoplasm"/>
    <property type="evidence" value="ECO:0007669"/>
    <property type="project" value="UniProtKB-SubCell"/>
</dbReference>
<dbReference type="Gene3D" id="3.40.630.70">
    <property type="entry name" value="Leucyl/phenylalanyl-tRNA-protein transferase, C-terminal domain"/>
    <property type="match status" value="1"/>
</dbReference>
<keyword evidence="3 4" id="KW-0012">Acyltransferase</keyword>
<comment type="catalytic activity">
    <reaction evidence="4">
        <text>L-phenylalanyl-tRNA(Phe) + an N-terminal L-alpha-aminoacyl-[protein] = an N-terminal L-phenylalanyl-L-alpha-aminoacyl-[protein] + tRNA(Phe)</text>
        <dbReference type="Rhea" id="RHEA:43632"/>
        <dbReference type="Rhea" id="RHEA-COMP:9668"/>
        <dbReference type="Rhea" id="RHEA-COMP:9699"/>
        <dbReference type="Rhea" id="RHEA-COMP:10636"/>
        <dbReference type="Rhea" id="RHEA-COMP:10637"/>
        <dbReference type="ChEBI" id="CHEBI:78442"/>
        <dbReference type="ChEBI" id="CHEBI:78531"/>
        <dbReference type="ChEBI" id="CHEBI:78597"/>
        <dbReference type="ChEBI" id="CHEBI:83561"/>
        <dbReference type="EC" id="2.3.2.6"/>
    </reaction>
</comment>
<dbReference type="SUPFAM" id="SSF55729">
    <property type="entry name" value="Acyl-CoA N-acyltransferases (Nat)"/>
    <property type="match status" value="1"/>
</dbReference>
<evidence type="ECO:0000256" key="2">
    <source>
        <dbReference type="ARBA" id="ARBA00022679"/>
    </source>
</evidence>
<dbReference type="InterPro" id="IPR042203">
    <property type="entry name" value="Leu/Phe-tRNA_Trfase_C"/>
</dbReference>
<comment type="caution">
    <text evidence="6">The sequence shown here is derived from an EMBL/GenBank/DDBJ whole genome shotgun (WGS) entry which is preliminary data.</text>
</comment>
<dbReference type="InterPro" id="IPR016181">
    <property type="entry name" value="Acyl_CoA_acyltransferase"/>
</dbReference>
<dbReference type="FunFam" id="3.40.630.70:FF:000001">
    <property type="entry name" value="Leucyl/phenylalanyl-tRNA--protein transferase"/>
    <property type="match status" value="1"/>
</dbReference>
<dbReference type="InterPro" id="IPR004616">
    <property type="entry name" value="Leu/Phe-tRNA_Trfase"/>
</dbReference>
<gene>
    <name evidence="4" type="primary">aat</name>
    <name evidence="6" type="ORF">DXH95_02655</name>
</gene>
<evidence type="ECO:0000256" key="3">
    <source>
        <dbReference type="ARBA" id="ARBA00023315"/>
    </source>
</evidence>
<comment type="function">
    <text evidence="4">Functions in the N-end rule pathway of protein degradation where it conjugates Leu, Phe and, less efficiently, Met from aminoacyl-tRNAs to the N-termini of proteins containing an N-terminal arginine or lysine.</text>
</comment>
<name>A0A371BJR7_9SPHN</name>
<dbReference type="AlphaFoldDB" id="A0A371BJR7"/>
<proteinExistence type="inferred from homology"/>
<evidence type="ECO:0000256" key="4">
    <source>
        <dbReference type="HAMAP-Rule" id="MF_00688"/>
    </source>
</evidence>
<evidence type="ECO:0000256" key="1">
    <source>
        <dbReference type="ARBA" id="ARBA00022490"/>
    </source>
</evidence>
<accession>A0A371BJR7</accession>
<dbReference type="GO" id="GO:0030163">
    <property type="term" value="P:protein catabolic process"/>
    <property type="evidence" value="ECO:0007669"/>
    <property type="project" value="UniProtKB-UniRule"/>
</dbReference>
<feature type="compositionally biased region" description="Low complexity" evidence="5">
    <location>
        <begin position="268"/>
        <end position="281"/>
    </location>
</feature>
<dbReference type="HAMAP" id="MF_00688">
    <property type="entry name" value="Leu_Phe_trans"/>
    <property type="match status" value="1"/>
</dbReference>
<comment type="catalytic activity">
    <reaction evidence="4">
        <text>N-terminal L-arginyl-[protein] + L-leucyl-tRNA(Leu) = N-terminal L-leucyl-L-arginyl-[protein] + tRNA(Leu) + H(+)</text>
        <dbReference type="Rhea" id="RHEA:50416"/>
        <dbReference type="Rhea" id="RHEA-COMP:9613"/>
        <dbReference type="Rhea" id="RHEA-COMP:9622"/>
        <dbReference type="Rhea" id="RHEA-COMP:12672"/>
        <dbReference type="Rhea" id="RHEA-COMP:12673"/>
        <dbReference type="ChEBI" id="CHEBI:15378"/>
        <dbReference type="ChEBI" id="CHEBI:64719"/>
        <dbReference type="ChEBI" id="CHEBI:78442"/>
        <dbReference type="ChEBI" id="CHEBI:78494"/>
        <dbReference type="ChEBI" id="CHEBI:133044"/>
        <dbReference type="EC" id="2.3.2.6"/>
    </reaction>
</comment>
<dbReference type="GO" id="GO:0008914">
    <property type="term" value="F:leucyl-tRNA--protein transferase activity"/>
    <property type="evidence" value="ECO:0007669"/>
    <property type="project" value="UniProtKB-UniRule"/>
</dbReference>
<keyword evidence="2 4" id="KW-0808">Transferase</keyword>
<evidence type="ECO:0000313" key="7">
    <source>
        <dbReference type="Proteomes" id="UP000263833"/>
    </source>
</evidence>
<keyword evidence="1 4" id="KW-0963">Cytoplasm</keyword>